<comment type="caution">
    <text evidence="1">The sequence shown here is derived from an EMBL/GenBank/DDBJ whole genome shotgun (WGS) entry which is preliminary data.</text>
</comment>
<sequence>MFGKLKKLFIDKKHYETHDKYISVPESEMNENFKKDIVKLEKIAEAYSESLQHKYRSKFERDGKQNLKIWVYRDIDGDQLPNLSSEQCLEKEYRSQVAINFDGFTDEEDAYVHYIQLWYYFSGYFKGTGTLYDLSKKHLEADIEEKLEEILKQL</sequence>
<dbReference type="AlphaFoldDB" id="A0A3D8X720"/>
<evidence type="ECO:0000313" key="2">
    <source>
        <dbReference type="Proteomes" id="UP000256519"/>
    </source>
</evidence>
<dbReference type="EMBL" id="PQWM01000007">
    <property type="protein sequence ID" value="RDZ16255.1"/>
    <property type="molecule type" value="Genomic_DNA"/>
</dbReference>
<dbReference type="RefSeq" id="WP_116073030.1">
    <property type="nucleotide sequence ID" value="NZ_CP187630.1"/>
</dbReference>
<accession>A0A3D8X720</accession>
<reference evidence="1 2" key="1">
    <citation type="journal article" date="2018" name="Appl. Environ. Microbiol.">
        <title>Antimicrobial susceptibility testing and tentative epidemiological cut-off values of five Bacillus species relevant for use as animal feed additives or for plant protection.</title>
        <authorList>
            <person name="Agerso Y."/>
            <person name="Stuer-Lauridsen B."/>
            <person name="Bjerre K."/>
            <person name="Jensen M.G."/>
            <person name="Johansen E."/>
            <person name="Bennedsen M."/>
            <person name="Brockmann E."/>
            <person name="Nielsen B."/>
        </authorList>
    </citation>
    <scope>NUCLEOTIDE SEQUENCE [LARGE SCALE GENOMIC DNA]</scope>
    <source>
        <strain evidence="1 2">CHCC20162</strain>
    </source>
</reference>
<name>A0A3D8X720_PRIMG</name>
<gene>
    <name evidence="1" type="ORF">C3744_06935</name>
</gene>
<dbReference type="Proteomes" id="UP000256519">
    <property type="component" value="Unassembled WGS sequence"/>
</dbReference>
<proteinExistence type="predicted"/>
<evidence type="ECO:0000313" key="1">
    <source>
        <dbReference type="EMBL" id="RDZ16255.1"/>
    </source>
</evidence>
<protein>
    <submittedName>
        <fullName evidence="1">Uncharacterized protein</fullName>
    </submittedName>
</protein>
<organism evidence="1 2">
    <name type="scientific">Priestia megaterium</name>
    <name type="common">Bacillus megaterium</name>
    <dbReference type="NCBI Taxonomy" id="1404"/>
    <lineage>
        <taxon>Bacteria</taxon>
        <taxon>Bacillati</taxon>
        <taxon>Bacillota</taxon>
        <taxon>Bacilli</taxon>
        <taxon>Bacillales</taxon>
        <taxon>Bacillaceae</taxon>
        <taxon>Priestia</taxon>
    </lineage>
</organism>